<dbReference type="Proteomes" id="UP000198729">
    <property type="component" value="Unassembled WGS sequence"/>
</dbReference>
<evidence type="ECO:0000313" key="2">
    <source>
        <dbReference type="Proteomes" id="UP000198729"/>
    </source>
</evidence>
<sequence>MQLALQIRHITGACTIAFLLCYLNSTPLYDRDDLLRTTPQRKNSHVVTAGRFI</sequence>
<organism evidence="1 2">
    <name type="scientific">Nitrosomonas mobilis</name>
    <dbReference type="NCBI Taxonomy" id="51642"/>
    <lineage>
        <taxon>Bacteria</taxon>
        <taxon>Pseudomonadati</taxon>
        <taxon>Pseudomonadota</taxon>
        <taxon>Betaproteobacteria</taxon>
        <taxon>Nitrosomonadales</taxon>
        <taxon>Nitrosomonadaceae</taxon>
        <taxon>Nitrosomonas</taxon>
    </lineage>
</organism>
<evidence type="ECO:0000313" key="1">
    <source>
        <dbReference type="EMBL" id="SCZ86976.1"/>
    </source>
</evidence>
<dbReference type="EMBL" id="FMWO01000097">
    <property type="protein sequence ID" value="SCZ86976.1"/>
    <property type="molecule type" value="Genomic_DNA"/>
</dbReference>
<name>A0A1G5SID7_9PROT</name>
<protein>
    <submittedName>
        <fullName evidence="1">Uncharacterized protein</fullName>
    </submittedName>
</protein>
<proteinExistence type="predicted"/>
<reference evidence="1 2" key="1">
    <citation type="submission" date="2016-10" db="EMBL/GenBank/DDBJ databases">
        <authorList>
            <person name="de Groot N.N."/>
        </authorList>
    </citation>
    <scope>NUCLEOTIDE SEQUENCE [LARGE SCALE GENOMIC DNA]</scope>
    <source>
        <strain evidence="1">1</strain>
    </source>
</reference>
<keyword evidence="2" id="KW-1185">Reference proteome</keyword>
<gene>
    <name evidence="1" type="ORF">NSMM_850024</name>
</gene>
<accession>A0A1G5SID7</accession>
<dbReference type="AlphaFoldDB" id="A0A1G5SID7"/>